<dbReference type="Proteomes" id="UP000225740">
    <property type="component" value="Unassembled WGS sequence"/>
</dbReference>
<sequence length="81" mass="9258">MKDHFYYKTRVGTFWIKPQPQSPGRFWLGIDDTALGSYASAMMAADDMYMHATGWDDWDSLDGTVDGPTDLTEWHRGIPDL</sequence>
<evidence type="ECO:0000313" key="1">
    <source>
        <dbReference type="EMBL" id="PHQ32767.1"/>
    </source>
</evidence>
<accession>A0A2G1W159</accession>
<protein>
    <submittedName>
        <fullName evidence="1">Uncharacterized protein</fullName>
    </submittedName>
</protein>
<dbReference type="GeneID" id="90610923"/>
<dbReference type="AlphaFoldDB" id="A0A2G1W159"/>
<evidence type="ECO:0000313" key="2">
    <source>
        <dbReference type="Proteomes" id="UP000225740"/>
    </source>
</evidence>
<name>A0A2G1W159_9BACT</name>
<organism evidence="1 2">
    <name type="scientific">Rhodopirellula bahusiensis</name>
    <dbReference type="NCBI Taxonomy" id="2014065"/>
    <lineage>
        <taxon>Bacteria</taxon>
        <taxon>Pseudomonadati</taxon>
        <taxon>Planctomycetota</taxon>
        <taxon>Planctomycetia</taxon>
        <taxon>Pirellulales</taxon>
        <taxon>Pirellulaceae</taxon>
        <taxon>Rhodopirellula</taxon>
    </lineage>
</organism>
<dbReference type="RefSeq" id="WP_099263099.1">
    <property type="nucleotide sequence ID" value="NZ_NIZW01000022.1"/>
</dbReference>
<dbReference type="EMBL" id="NIZW01000022">
    <property type="protein sequence ID" value="PHQ32767.1"/>
    <property type="molecule type" value="Genomic_DNA"/>
</dbReference>
<proteinExistence type="predicted"/>
<reference evidence="1 2" key="1">
    <citation type="submission" date="2017-06" db="EMBL/GenBank/DDBJ databases">
        <title>Description of Rhodopirellula bahusiensis sp. nov.</title>
        <authorList>
            <person name="Kizina J."/>
            <person name="Harder J."/>
        </authorList>
    </citation>
    <scope>NUCLEOTIDE SEQUENCE [LARGE SCALE GENOMIC DNA]</scope>
    <source>
        <strain evidence="1 2">SWK21</strain>
    </source>
</reference>
<gene>
    <name evidence="1" type="ORF">CEE69_23540</name>
</gene>
<keyword evidence="2" id="KW-1185">Reference proteome</keyword>
<comment type="caution">
    <text evidence="1">The sequence shown here is derived from an EMBL/GenBank/DDBJ whole genome shotgun (WGS) entry which is preliminary data.</text>
</comment>